<proteinExistence type="predicted"/>
<sequence length="38" mass="4215">MPGRPPGLMPRGEGGLSQAWRTALRHRPEETETTWPAS</sequence>
<accession>A0A0W8G5H5</accession>
<dbReference type="EMBL" id="LNQE01000222">
    <property type="protein sequence ID" value="KUG28405.1"/>
    <property type="molecule type" value="Genomic_DNA"/>
</dbReference>
<protein>
    <submittedName>
        <fullName evidence="1">Uncharacterized protein</fullName>
    </submittedName>
</protein>
<gene>
    <name evidence="1" type="ORF">ASZ90_001727</name>
</gene>
<comment type="caution">
    <text evidence="1">The sequence shown here is derived from an EMBL/GenBank/DDBJ whole genome shotgun (WGS) entry which is preliminary data.</text>
</comment>
<reference evidence="1" key="1">
    <citation type="journal article" date="2015" name="Proc. Natl. Acad. Sci. U.S.A.">
        <title>Networks of energetic and metabolic interactions define dynamics in microbial communities.</title>
        <authorList>
            <person name="Embree M."/>
            <person name="Liu J.K."/>
            <person name="Al-Bassam M.M."/>
            <person name="Zengler K."/>
        </authorList>
    </citation>
    <scope>NUCLEOTIDE SEQUENCE</scope>
</reference>
<evidence type="ECO:0000313" key="1">
    <source>
        <dbReference type="EMBL" id="KUG28405.1"/>
    </source>
</evidence>
<dbReference type="AlphaFoldDB" id="A0A0W8G5H5"/>
<organism evidence="1">
    <name type="scientific">hydrocarbon metagenome</name>
    <dbReference type="NCBI Taxonomy" id="938273"/>
    <lineage>
        <taxon>unclassified sequences</taxon>
        <taxon>metagenomes</taxon>
        <taxon>ecological metagenomes</taxon>
    </lineage>
</organism>
<name>A0A0W8G5H5_9ZZZZ</name>